<dbReference type="AlphaFoldDB" id="A0A517YGL9"/>
<dbReference type="NCBIfam" id="TIGR02532">
    <property type="entry name" value="IV_pilin_GFxxxE"/>
    <property type="match status" value="1"/>
</dbReference>
<name>A0A517YGL9_9BACT</name>
<keyword evidence="4" id="KW-1185">Reference proteome</keyword>
<protein>
    <recommendedName>
        <fullName evidence="2">DUF1559 domain-containing protein</fullName>
    </recommendedName>
</protein>
<dbReference type="InterPro" id="IPR011453">
    <property type="entry name" value="DUF1559"/>
</dbReference>
<evidence type="ECO:0000313" key="3">
    <source>
        <dbReference type="EMBL" id="QDU29374.1"/>
    </source>
</evidence>
<dbReference type="Gene3D" id="3.30.700.10">
    <property type="entry name" value="Glycoprotein, Type 4 Pilin"/>
    <property type="match status" value="1"/>
</dbReference>
<organism evidence="3 4">
    <name type="scientific">Anatilimnocola aggregata</name>
    <dbReference type="NCBI Taxonomy" id="2528021"/>
    <lineage>
        <taxon>Bacteria</taxon>
        <taxon>Pseudomonadati</taxon>
        <taxon>Planctomycetota</taxon>
        <taxon>Planctomycetia</taxon>
        <taxon>Pirellulales</taxon>
        <taxon>Pirellulaceae</taxon>
        <taxon>Anatilimnocola</taxon>
    </lineage>
</organism>
<keyword evidence="1" id="KW-0812">Transmembrane</keyword>
<dbReference type="KEGG" id="aagg:ETAA8_44830"/>
<dbReference type="EMBL" id="CP036274">
    <property type="protein sequence ID" value="QDU29374.1"/>
    <property type="molecule type" value="Genomic_DNA"/>
</dbReference>
<dbReference type="RefSeq" id="WP_145100820.1">
    <property type="nucleotide sequence ID" value="NZ_CP036274.1"/>
</dbReference>
<dbReference type="PANTHER" id="PTHR30093">
    <property type="entry name" value="GENERAL SECRETION PATHWAY PROTEIN G"/>
    <property type="match status" value="1"/>
</dbReference>
<dbReference type="InterPro" id="IPR012902">
    <property type="entry name" value="N_methyl_site"/>
</dbReference>
<dbReference type="NCBIfam" id="TIGR04294">
    <property type="entry name" value="pre_pil_HX9DG"/>
    <property type="match status" value="1"/>
</dbReference>
<dbReference type="Pfam" id="PF07963">
    <property type="entry name" value="N_methyl"/>
    <property type="match status" value="1"/>
</dbReference>
<feature type="domain" description="DUF1559" evidence="2">
    <location>
        <begin position="41"/>
        <end position="303"/>
    </location>
</feature>
<reference evidence="3 4" key="1">
    <citation type="submission" date="2019-02" db="EMBL/GenBank/DDBJ databases">
        <title>Deep-cultivation of Planctomycetes and their phenomic and genomic characterization uncovers novel biology.</title>
        <authorList>
            <person name="Wiegand S."/>
            <person name="Jogler M."/>
            <person name="Boedeker C."/>
            <person name="Pinto D."/>
            <person name="Vollmers J."/>
            <person name="Rivas-Marin E."/>
            <person name="Kohn T."/>
            <person name="Peeters S.H."/>
            <person name="Heuer A."/>
            <person name="Rast P."/>
            <person name="Oberbeckmann S."/>
            <person name="Bunk B."/>
            <person name="Jeske O."/>
            <person name="Meyerdierks A."/>
            <person name="Storesund J.E."/>
            <person name="Kallscheuer N."/>
            <person name="Luecker S."/>
            <person name="Lage O.M."/>
            <person name="Pohl T."/>
            <person name="Merkel B.J."/>
            <person name="Hornburger P."/>
            <person name="Mueller R.-W."/>
            <person name="Bruemmer F."/>
            <person name="Labrenz M."/>
            <person name="Spormann A.M."/>
            <person name="Op den Camp H."/>
            <person name="Overmann J."/>
            <person name="Amann R."/>
            <person name="Jetten M.S.M."/>
            <person name="Mascher T."/>
            <person name="Medema M.H."/>
            <person name="Devos D.P."/>
            <person name="Kaster A.-K."/>
            <person name="Ovreas L."/>
            <person name="Rohde M."/>
            <person name="Galperin M.Y."/>
            <person name="Jogler C."/>
        </authorList>
    </citation>
    <scope>NUCLEOTIDE SEQUENCE [LARGE SCALE GENOMIC DNA]</scope>
    <source>
        <strain evidence="3 4">ETA_A8</strain>
    </source>
</reference>
<dbReference type="InterPro" id="IPR027558">
    <property type="entry name" value="Pre_pil_HX9DG_C"/>
</dbReference>
<dbReference type="InterPro" id="IPR045584">
    <property type="entry name" value="Pilin-like"/>
</dbReference>
<proteinExistence type="predicted"/>
<accession>A0A517YGL9</accession>
<dbReference type="SUPFAM" id="SSF54523">
    <property type="entry name" value="Pili subunits"/>
    <property type="match status" value="1"/>
</dbReference>
<evidence type="ECO:0000259" key="2">
    <source>
        <dbReference type="Pfam" id="PF07596"/>
    </source>
</evidence>
<dbReference type="Pfam" id="PF07596">
    <property type="entry name" value="SBP_bac_10"/>
    <property type="match status" value="1"/>
</dbReference>
<gene>
    <name evidence="3" type="ORF">ETAA8_44830</name>
</gene>
<evidence type="ECO:0000313" key="4">
    <source>
        <dbReference type="Proteomes" id="UP000315017"/>
    </source>
</evidence>
<keyword evidence="1" id="KW-1133">Transmembrane helix</keyword>
<dbReference type="PANTHER" id="PTHR30093:SF2">
    <property type="entry name" value="TYPE II SECRETION SYSTEM PROTEIN H"/>
    <property type="match status" value="1"/>
</dbReference>
<dbReference type="OrthoDB" id="289947at2"/>
<sequence>MFRFVRQSRGKQTAAGFTLVELLVVIAIIGVLMALLLPAVQSARESARRMQCSNHVKQIMLSMHHFHDTYLVLPPGAVRPPAAAVQAKFNLTSSTAYHGWAPFILPFMEQKNLADKYQWDQDWRSMANRAVVETQVKIFICPSSPMQLRWEERTKDGFDIRAAASDYGIMNDVSTSGLNGLGLLDPASNASSDGVMKVNEALRFAEIGDGLSNTFWIDECAGRPAVYRRGGKRASAGPHSDANSSAFSDRNEHVIHGYNSTGTAAGAYAINVTNADEIFAFHPGGAMAGFGDGSVRFLAENTATRVVCALVTRNAGDPID</sequence>
<dbReference type="PROSITE" id="PS00409">
    <property type="entry name" value="PROKAR_NTER_METHYL"/>
    <property type="match status" value="1"/>
</dbReference>
<evidence type="ECO:0000256" key="1">
    <source>
        <dbReference type="SAM" id="Phobius"/>
    </source>
</evidence>
<dbReference type="Proteomes" id="UP000315017">
    <property type="component" value="Chromosome"/>
</dbReference>
<keyword evidence="1" id="KW-0472">Membrane</keyword>
<feature type="transmembrane region" description="Helical" evidence="1">
    <location>
        <begin position="20"/>
        <end position="40"/>
    </location>
</feature>